<feature type="compositionally biased region" description="Polar residues" evidence="1">
    <location>
        <begin position="1"/>
        <end position="18"/>
    </location>
</feature>
<comment type="caution">
    <text evidence="2">The sequence shown here is derived from an EMBL/GenBank/DDBJ whole genome shotgun (WGS) entry which is preliminary data.</text>
</comment>
<protein>
    <submittedName>
        <fullName evidence="2">Uncharacterized protein</fullName>
    </submittedName>
</protein>
<gene>
    <name evidence="2" type="ORF">GGR33_000596</name>
</gene>
<sequence length="24" mass="2536">MKMNASAPSTKNLVSDTLKSAGRK</sequence>
<feature type="region of interest" description="Disordered" evidence="1">
    <location>
        <begin position="1"/>
        <end position="24"/>
    </location>
</feature>
<name>A0A7W6F5Q5_9HYPH</name>
<evidence type="ECO:0000256" key="1">
    <source>
        <dbReference type="SAM" id="MobiDB-lite"/>
    </source>
</evidence>
<organism evidence="2 3">
    <name type="scientific">Methylobacterium brachythecii</name>
    <dbReference type="NCBI Taxonomy" id="1176177"/>
    <lineage>
        <taxon>Bacteria</taxon>
        <taxon>Pseudomonadati</taxon>
        <taxon>Pseudomonadota</taxon>
        <taxon>Alphaproteobacteria</taxon>
        <taxon>Hyphomicrobiales</taxon>
        <taxon>Methylobacteriaceae</taxon>
        <taxon>Methylobacterium</taxon>
    </lineage>
</organism>
<dbReference type="Proteomes" id="UP000517759">
    <property type="component" value="Unassembled WGS sequence"/>
</dbReference>
<reference evidence="2 3" key="1">
    <citation type="submission" date="2020-08" db="EMBL/GenBank/DDBJ databases">
        <title>Genomic Encyclopedia of Type Strains, Phase IV (KMG-IV): sequencing the most valuable type-strain genomes for metagenomic binning, comparative biology and taxonomic classification.</title>
        <authorList>
            <person name="Goeker M."/>
        </authorList>
    </citation>
    <scope>NUCLEOTIDE SEQUENCE [LARGE SCALE GENOMIC DNA]</scope>
    <source>
        <strain evidence="2 3">DSM 24105</strain>
    </source>
</reference>
<proteinExistence type="predicted"/>
<accession>A0A7W6F5Q5</accession>
<dbReference type="EMBL" id="JACIDN010000001">
    <property type="protein sequence ID" value="MBB3901116.1"/>
    <property type="molecule type" value="Genomic_DNA"/>
</dbReference>
<evidence type="ECO:0000313" key="3">
    <source>
        <dbReference type="Proteomes" id="UP000517759"/>
    </source>
</evidence>
<evidence type="ECO:0000313" key="2">
    <source>
        <dbReference type="EMBL" id="MBB3901116.1"/>
    </source>
</evidence>
<dbReference type="AlphaFoldDB" id="A0A7W6F5Q5"/>